<keyword evidence="3" id="KW-0732">Signal</keyword>
<feature type="signal peptide" evidence="3">
    <location>
        <begin position="1"/>
        <end position="25"/>
    </location>
</feature>
<dbReference type="PaxDb" id="121845-A0A1S4ENW5"/>
<dbReference type="Pfam" id="PF07898">
    <property type="entry name" value="DUF1676"/>
    <property type="match status" value="2"/>
</dbReference>
<keyword evidence="4" id="KW-1185">Reference proteome</keyword>
<feature type="transmembrane region" description="Helical" evidence="2">
    <location>
        <begin position="266"/>
        <end position="285"/>
    </location>
</feature>
<feature type="compositionally biased region" description="Gly residues" evidence="1">
    <location>
        <begin position="316"/>
        <end position="342"/>
    </location>
</feature>
<organism evidence="4 5">
    <name type="scientific">Diaphorina citri</name>
    <name type="common">Asian citrus psyllid</name>
    <dbReference type="NCBI Taxonomy" id="121845"/>
    <lineage>
        <taxon>Eukaryota</taxon>
        <taxon>Metazoa</taxon>
        <taxon>Ecdysozoa</taxon>
        <taxon>Arthropoda</taxon>
        <taxon>Hexapoda</taxon>
        <taxon>Insecta</taxon>
        <taxon>Pterygota</taxon>
        <taxon>Neoptera</taxon>
        <taxon>Paraneoptera</taxon>
        <taxon>Hemiptera</taxon>
        <taxon>Sternorrhyncha</taxon>
        <taxon>Psylloidea</taxon>
        <taxon>Psyllidae</taxon>
        <taxon>Diaphorininae</taxon>
        <taxon>Diaphorina</taxon>
    </lineage>
</organism>
<evidence type="ECO:0000256" key="3">
    <source>
        <dbReference type="SAM" id="SignalP"/>
    </source>
</evidence>
<sequence length="342" mass="36519">MITNRPLTTLMKLVLISVLIQNLAAQSVNLLSNIVSVVRTSDDHTPEITEEDLEKKLSPAEEETQLESLMEHQVDKFMDNHVIRLKLPEGITAGLTNSNKGRSYSIAGNALDISLARMFSIVEGVNLLSNIVSVVRTSDDHTPEITEEDLEKKLSPAEEETQLESLMEHQVDKFMDNHVIRLKLPEGITAGLTNSNKGRSYSIAGNALDISLARMFSIVEGRGKGGGGGGGKMKGMKKMMGMMMMGVMGKLAMLMPMMMMMLKMKAMKALIIAKLALALSLIQVFKMMMSGGGKGKMGGGGSKEVIIVHDNHGDSGSSGGGWSSGGGSSGGGWSSGGSSGKW</sequence>
<dbReference type="KEGG" id="dci:103519639"/>
<evidence type="ECO:0000313" key="5">
    <source>
        <dbReference type="RefSeq" id="XP_017303762.1"/>
    </source>
</evidence>
<dbReference type="GeneID" id="103519639"/>
<proteinExistence type="predicted"/>
<evidence type="ECO:0000256" key="1">
    <source>
        <dbReference type="SAM" id="MobiDB-lite"/>
    </source>
</evidence>
<dbReference type="InterPro" id="IPR012464">
    <property type="entry name" value="DUF1676"/>
</dbReference>
<feature type="region of interest" description="Disordered" evidence="1">
    <location>
        <begin position="308"/>
        <end position="342"/>
    </location>
</feature>
<feature type="chain" id="PRO_5010373805" evidence="3">
    <location>
        <begin position="26"/>
        <end position="342"/>
    </location>
</feature>
<keyword evidence="2" id="KW-0812">Transmembrane</keyword>
<dbReference type="GO" id="GO:0016020">
    <property type="term" value="C:membrane"/>
    <property type="evidence" value="ECO:0007669"/>
    <property type="project" value="TreeGrafter"/>
</dbReference>
<dbReference type="RefSeq" id="XP_017303762.1">
    <property type="nucleotide sequence ID" value="XM_017448273.2"/>
</dbReference>
<accession>A0A1S4ENW5</accession>
<protein>
    <submittedName>
        <fullName evidence="5">Uncharacterized protein LOC103519639</fullName>
    </submittedName>
</protein>
<dbReference type="AlphaFoldDB" id="A0A1S4ENW5"/>
<gene>
    <name evidence="5" type="primary">LOC103519639</name>
</gene>
<reference evidence="5" key="1">
    <citation type="submission" date="2025-08" db="UniProtKB">
        <authorList>
            <consortium name="RefSeq"/>
        </authorList>
    </citation>
    <scope>IDENTIFICATION</scope>
</reference>
<keyword evidence="2" id="KW-1133">Transmembrane helix</keyword>
<name>A0A1S4ENW5_DIACI</name>
<feature type="transmembrane region" description="Helical" evidence="2">
    <location>
        <begin position="240"/>
        <end position="260"/>
    </location>
</feature>
<dbReference type="Proteomes" id="UP000079169">
    <property type="component" value="Unplaced"/>
</dbReference>
<keyword evidence="2" id="KW-0472">Membrane</keyword>
<dbReference type="PANTHER" id="PTHR21879">
    <property type="entry name" value="FI03362P-RELATED-RELATED"/>
    <property type="match status" value="1"/>
</dbReference>
<evidence type="ECO:0000313" key="4">
    <source>
        <dbReference type="Proteomes" id="UP000079169"/>
    </source>
</evidence>
<evidence type="ECO:0000256" key="2">
    <source>
        <dbReference type="SAM" id="Phobius"/>
    </source>
</evidence>